<dbReference type="Pfam" id="PF04452">
    <property type="entry name" value="Methyltrans_RNA"/>
    <property type="match status" value="1"/>
</dbReference>
<evidence type="ECO:0000256" key="3">
    <source>
        <dbReference type="ARBA" id="ARBA00022490"/>
    </source>
</evidence>
<keyword evidence="5 10" id="KW-0489">Methyltransferase</keyword>
<keyword evidence="3 10" id="KW-0963">Cytoplasm</keyword>
<proteinExistence type="inferred from homology"/>
<evidence type="ECO:0000313" key="13">
    <source>
        <dbReference type="Proteomes" id="UP000178184"/>
    </source>
</evidence>
<evidence type="ECO:0000256" key="5">
    <source>
        <dbReference type="ARBA" id="ARBA00022603"/>
    </source>
</evidence>
<dbReference type="InterPro" id="IPR029028">
    <property type="entry name" value="Alpha/beta_knot_MTases"/>
</dbReference>
<evidence type="ECO:0000256" key="4">
    <source>
        <dbReference type="ARBA" id="ARBA00022552"/>
    </source>
</evidence>
<dbReference type="GO" id="GO:0005737">
    <property type="term" value="C:cytoplasm"/>
    <property type="evidence" value="ECO:0007669"/>
    <property type="project" value="UniProtKB-SubCell"/>
</dbReference>
<keyword evidence="4 10" id="KW-0698">rRNA processing</keyword>
<organism evidence="12 13">
    <name type="scientific">Candidatus Nomurabacteria bacterium RIFCSPLOWO2_01_FULL_33_17</name>
    <dbReference type="NCBI Taxonomy" id="1801764"/>
    <lineage>
        <taxon>Bacteria</taxon>
        <taxon>Candidatus Nomuraibacteriota</taxon>
    </lineage>
</organism>
<evidence type="ECO:0000256" key="8">
    <source>
        <dbReference type="ARBA" id="ARBA00025699"/>
    </source>
</evidence>
<name>A0A1F6WQX5_9BACT</name>
<gene>
    <name evidence="12" type="ORF">A2903_03025</name>
</gene>
<keyword evidence="6 10" id="KW-0808">Transferase</keyword>
<dbReference type="PANTHER" id="PTHR30027">
    <property type="entry name" value="RIBOSOMAL RNA SMALL SUBUNIT METHYLTRANSFERASE E"/>
    <property type="match status" value="1"/>
</dbReference>
<feature type="domain" description="Ribosomal RNA small subunit methyltransferase E methyltransferase" evidence="11">
    <location>
        <begin position="83"/>
        <end position="244"/>
    </location>
</feature>
<comment type="caution">
    <text evidence="12">The sequence shown here is derived from an EMBL/GenBank/DDBJ whole genome shotgun (WGS) entry which is preliminary data.</text>
</comment>
<dbReference type="PIRSF" id="PIRSF015601">
    <property type="entry name" value="MTase_slr0722"/>
    <property type="match status" value="1"/>
</dbReference>
<evidence type="ECO:0000256" key="1">
    <source>
        <dbReference type="ARBA" id="ARBA00004496"/>
    </source>
</evidence>
<dbReference type="AlphaFoldDB" id="A0A1F6WQX5"/>
<comment type="catalytic activity">
    <reaction evidence="9 10">
        <text>uridine(1498) in 16S rRNA + S-adenosyl-L-methionine = N(3)-methyluridine(1498) in 16S rRNA + S-adenosyl-L-homocysteine + H(+)</text>
        <dbReference type="Rhea" id="RHEA:42920"/>
        <dbReference type="Rhea" id="RHEA-COMP:10283"/>
        <dbReference type="Rhea" id="RHEA-COMP:10284"/>
        <dbReference type="ChEBI" id="CHEBI:15378"/>
        <dbReference type="ChEBI" id="CHEBI:57856"/>
        <dbReference type="ChEBI" id="CHEBI:59789"/>
        <dbReference type="ChEBI" id="CHEBI:65315"/>
        <dbReference type="ChEBI" id="CHEBI:74502"/>
        <dbReference type="EC" id="2.1.1.193"/>
    </reaction>
</comment>
<evidence type="ECO:0000256" key="2">
    <source>
        <dbReference type="ARBA" id="ARBA00005528"/>
    </source>
</evidence>
<reference evidence="12 13" key="1">
    <citation type="journal article" date="2016" name="Nat. Commun.">
        <title>Thousands of microbial genomes shed light on interconnected biogeochemical processes in an aquifer system.</title>
        <authorList>
            <person name="Anantharaman K."/>
            <person name="Brown C.T."/>
            <person name="Hug L.A."/>
            <person name="Sharon I."/>
            <person name="Castelle C.J."/>
            <person name="Probst A.J."/>
            <person name="Thomas B.C."/>
            <person name="Singh A."/>
            <person name="Wilkins M.J."/>
            <person name="Karaoz U."/>
            <person name="Brodie E.L."/>
            <person name="Williams K.H."/>
            <person name="Hubbard S.S."/>
            <person name="Banfield J.F."/>
        </authorList>
    </citation>
    <scope>NUCLEOTIDE SEQUENCE [LARGE SCALE GENOMIC DNA]</scope>
</reference>
<dbReference type="EMBL" id="MFUO01000003">
    <property type="protein sequence ID" value="OGI84281.1"/>
    <property type="molecule type" value="Genomic_DNA"/>
</dbReference>
<keyword evidence="7 10" id="KW-0949">S-adenosyl-L-methionine</keyword>
<dbReference type="InterPro" id="IPR046886">
    <property type="entry name" value="RsmE_MTase_dom"/>
</dbReference>
<evidence type="ECO:0000256" key="7">
    <source>
        <dbReference type="ARBA" id="ARBA00022691"/>
    </source>
</evidence>
<dbReference type="GO" id="GO:0070475">
    <property type="term" value="P:rRNA base methylation"/>
    <property type="evidence" value="ECO:0007669"/>
    <property type="project" value="TreeGrafter"/>
</dbReference>
<comment type="subcellular location">
    <subcellularLocation>
        <location evidence="1 10">Cytoplasm</location>
    </subcellularLocation>
</comment>
<dbReference type="STRING" id="1801764.A2903_03025"/>
<dbReference type="SUPFAM" id="SSF75217">
    <property type="entry name" value="alpha/beta knot"/>
    <property type="match status" value="1"/>
</dbReference>
<evidence type="ECO:0000256" key="10">
    <source>
        <dbReference type="PIRNR" id="PIRNR015601"/>
    </source>
</evidence>
<dbReference type="Proteomes" id="UP000178184">
    <property type="component" value="Unassembled WGS sequence"/>
</dbReference>
<evidence type="ECO:0000313" key="12">
    <source>
        <dbReference type="EMBL" id="OGI84281.1"/>
    </source>
</evidence>
<dbReference type="GO" id="GO:0070042">
    <property type="term" value="F:rRNA (uridine-N3-)-methyltransferase activity"/>
    <property type="evidence" value="ECO:0007669"/>
    <property type="project" value="TreeGrafter"/>
</dbReference>
<sequence length="250" mass="28433">MKKIHRFITEYQKTKDILKITNLAFIHQIKDVLKMKIGENCIIIGSDQKEIMSTIKNIQKQYIELEINKIEQNKKIKDQNIENKNVTLYMAILKKENFELVVQKASEIGITKIVPIITDRTVKTGLRYDRLEKIAREASELSGRNSVTIIDEIKSFKNAIQSDTNETKIIFDITGSKIYLIDKETKTKKLKPKSISLYIGPEGGFTDQELKLAKDLPAEVGNNFQIVSLGNLTLRAETASIIASYLAIQS</sequence>
<dbReference type="PANTHER" id="PTHR30027:SF3">
    <property type="entry name" value="16S RRNA (URACIL(1498)-N(3))-METHYLTRANSFERASE"/>
    <property type="match status" value="1"/>
</dbReference>
<evidence type="ECO:0000256" key="6">
    <source>
        <dbReference type="ARBA" id="ARBA00022679"/>
    </source>
</evidence>
<dbReference type="Gene3D" id="3.40.1280.10">
    <property type="match status" value="1"/>
</dbReference>
<dbReference type="InterPro" id="IPR006700">
    <property type="entry name" value="RsmE"/>
</dbReference>
<dbReference type="InterPro" id="IPR029026">
    <property type="entry name" value="tRNA_m1G_MTases_N"/>
</dbReference>
<comment type="function">
    <text evidence="8 10">Specifically methylates the N3 position of the uracil ring of uridine 1498 (m3U1498) in 16S rRNA. Acts on the fully assembled 30S ribosomal subunit.</text>
</comment>
<dbReference type="EC" id="2.1.1.193" evidence="10"/>
<protein>
    <recommendedName>
        <fullName evidence="10">Ribosomal RNA small subunit methyltransferase E</fullName>
        <ecNumber evidence="10">2.1.1.193</ecNumber>
    </recommendedName>
</protein>
<accession>A0A1F6WQX5</accession>
<evidence type="ECO:0000256" key="9">
    <source>
        <dbReference type="ARBA" id="ARBA00047944"/>
    </source>
</evidence>
<evidence type="ECO:0000259" key="11">
    <source>
        <dbReference type="Pfam" id="PF04452"/>
    </source>
</evidence>
<comment type="similarity">
    <text evidence="2 10">Belongs to the RNA methyltransferase RsmE family.</text>
</comment>
<dbReference type="CDD" id="cd18084">
    <property type="entry name" value="RsmE-like"/>
    <property type="match status" value="1"/>
</dbReference>
<dbReference type="NCBIfam" id="TIGR00046">
    <property type="entry name" value="RsmE family RNA methyltransferase"/>
    <property type="match status" value="1"/>
</dbReference>